<feature type="transmembrane region" description="Helical" evidence="1">
    <location>
        <begin position="25"/>
        <end position="46"/>
    </location>
</feature>
<evidence type="ECO:0000313" key="2">
    <source>
        <dbReference type="EMBL" id="KXJ92877.1"/>
    </source>
</evidence>
<dbReference type="Proteomes" id="UP000070501">
    <property type="component" value="Unassembled WGS sequence"/>
</dbReference>
<dbReference type="InParanoid" id="A0A136J6W5"/>
<keyword evidence="3" id="KW-1185">Reference proteome</keyword>
<keyword evidence="1" id="KW-0472">Membrane</keyword>
<name>A0A136J6W5_9PEZI</name>
<gene>
    <name evidence="2" type="ORF">Micbo1qcDRAFT_160723</name>
</gene>
<evidence type="ECO:0000313" key="3">
    <source>
        <dbReference type="Proteomes" id="UP000070501"/>
    </source>
</evidence>
<dbReference type="AlphaFoldDB" id="A0A136J6W5"/>
<dbReference type="OrthoDB" id="544298at2759"/>
<protein>
    <submittedName>
        <fullName evidence="2">Uncharacterized protein</fullName>
    </submittedName>
</protein>
<proteinExistence type="predicted"/>
<keyword evidence="1" id="KW-0812">Transmembrane</keyword>
<keyword evidence="1" id="KW-1133">Transmembrane helix</keyword>
<organism evidence="2 3">
    <name type="scientific">Microdochium bolleyi</name>
    <dbReference type="NCBI Taxonomy" id="196109"/>
    <lineage>
        <taxon>Eukaryota</taxon>
        <taxon>Fungi</taxon>
        <taxon>Dikarya</taxon>
        <taxon>Ascomycota</taxon>
        <taxon>Pezizomycotina</taxon>
        <taxon>Sordariomycetes</taxon>
        <taxon>Xylariomycetidae</taxon>
        <taxon>Xylariales</taxon>
        <taxon>Microdochiaceae</taxon>
        <taxon>Microdochium</taxon>
    </lineage>
</organism>
<feature type="transmembrane region" description="Helical" evidence="1">
    <location>
        <begin position="78"/>
        <end position="98"/>
    </location>
</feature>
<dbReference type="EMBL" id="KQ964248">
    <property type="protein sequence ID" value="KXJ92877.1"/>
    <property type="molecule type" value="Genomic_DNA"/>
</dbReference>
<sequence>MSRLFPHPAYAEDQPYAKTILTTHVLTRGVTTGAVIGGVLFGGRALTARMRSSPKPTAALPINSPTAAPFMRQFLRSIGISTVWTLAVVGVGMVGRMWGREAIEWKDRSWRLLESKGQLEVDDWTYAGMAVGLAASAVALRRGRMPPQVIAAGENGVPAAHLAGNSGGVQFAEALGTVSLGSFAGMLGYMGWRYGLHGGKFPSA</sequence>
<accession>A0A136J6W5</accession>
<reference evidence="3" key="1">
    <citation type="submission" date="2016-02" db="EMBL/GenBank/DDBJ databases">
        <title>Draft genome sequence of Microdochium bolleyi, a fungal endophyte of beachgrass.</title>
        <authorList>
            <consortium name="DOE Joint Genome Institute"/>
            <person name="David A.S."/>
            <person name="May G."/>
            <person name="Haridas S."/>
            <person name="Lim J."/>
            <person name="Wang M."/>
            <person name="Labutti K."/>
            <person name="Lipzen A."/>
            <person name="Barry K."/>
            <person name="Grigoriev I.V."/>
        </authorList>
    </citation>
    <scope>NUCLEOTIDE SEQUENCE [LARGE SCALE GENOMIC DNA]</scope>
    <source>
        <strain evidence="3">J235TASD1</strain>
    </source>
</reference>
<evidence type="ECO:0000256" key="1">
    <source>
        <dbReference type="SAM" id="Phobius"/>
    </source>
</evidence>